<dbReference type="HOGENOM" id="CLU_3391308_0_0_6"/>
<keyword evidence="2" id="KW-1185">Reference proteome</keyword>
<dbReference type="EMBL" id="CP000472">
    <property type="protein sequence ID" value="ACJ30281.1"/>
    <property type="molecule type" value="Genomic_DNA"/>
</dbReference>
<organism evidence="1 2">
    <name type="scientific">Shewanella piezotolerans (strain WP3 / JCM 13877)</name>
    <dbReference type="NCBI Taxonomy" id="225849"/>
    <lineage>
        <taxon>Bacteria</taxon>
        <taxon>Pseudomonadati</taxon>
        <taxon>Pseudomonadota</taxon>
        <taxon>Gammaproteobacteria</taxon>
        <taxon>Alteromonadales</taxon>
        <taxon>Shewanellaceae</taxon>
        <taxon>Shewanella</taxon>
    </lineage>
</organism>
<name>B8CQF1_SHEPW</name>
<evidence type="ECO:0000313" key="1">
    <source>
        <dbReference type="EMBL" id="ACJ30281.1"/>
    </source>
</evidence>
<proteinExistence type="predicted"/>
<sequence>MNVTTADEDKSALKIDRIDGYQPLRPYLGLLL</sequence>
<dbReference type="KEGG" id="swp:swp_3590"/>
<protein>
    <submittedName>
        <fullName evidence="1">Uncharacterized protein</fullName>
    </submittedName>
</protein>
<dbReference type="Proteomes" id="UP000000753">
    <property type="component" value="Chromosome"/>
</dbReference>
<dbReference type="STRING" id="225849.swp_3590"/>
<dbReference type="AlphaFoldDB" id="B8CQF1"/>
<reference evidence="1 2" key="1">
    <citation type="journal article" date="2008" name="PLoS ONE">
        <title>Environmental adaptation: genomic analysis of the piezotolerant and psychrotolerant deep-sea iron reducing bacterium Shewanella piezotolerans WP3.</title>
        <authorList>
            <person name="Wang F."/>
            <person name="Wang J."/>
            <person name="Jian H."/>
            <person name="Zhang B."/>
            <person name="Li S."/>
            <person name="Wang F."/>
            <person name="Zeng X."/>
            <person name="Gao L."/>
            <person name="Bartlett D.H."/>
            <person name="Yu J."/>
            <person name="Hu S."/>
            <person name="Xiao X."/>
        </authorList>
    </citation>
    <scope>NUCLEOTIDE SEQUENCE [LARGE SCALE GENOMIC DNA]</scope>
    <source>
        <strain evidence="2">WP3 / JCM 13877</strain>
    </source>
</reference>
<accession>B8CQF1</accession>
<evidence type="ECO:0000313" key="2">
    <source>
        <dbReference type="Proteomes" id="UP000000753"/>
    </source>
</evidence>
<gene>
    <name evidence="1" type="ordered locus">swp_3590</name>
</gene>